<accession>A0ACD1ABF7</accession>
<name>A0ACD1ABF7_9FIRM</name>
<evidence type="ECO:0000313" key="2">
    <source>
        <dbReference type="Proteomes" id="UP000594014"/>
    </source>
</evidence>
<organism evidence="1 2">
    <name type="scientific">Anoxybacterium hadale</name>
    <dbReference type="NCBI Taxonomy" id="3408580"/>
    <lineage>
        <taxon>Bacteria</taxon>
        <taxon>Bacillati</taxon>
        <taxon>Bacillota</taxon>
        <taxon>Clostridia</taxon>
        <taxon>Peptostreptococcales</taxon>
        <taxon>Anaerovoracaceae</taxon>
        <taxon>Anoxybacterium</taxon>
    </lineage>
</organism>
<dbReference type="EMBL" id="CP042469">
    <property type="protein sequence ID" value="QOX63821.1"/>
    <property type="molecule type" value="Genomic_DNA"/>
</dbReference>
<reference evidence="1" key="1">
    <citation type="submission" date="2019-08" db="EMBL/GenBank/DDBJ databases">
        <title>Genome sequence of Clostridiales bacterium MT110.</title>
        <authorList>
            <person name="Cao J."/>
        </authorList>
    </citation>
    <scope>NUCLEOTIDE SEQUENCE</scope>
    <source>
        <strain evidence="1">MT110</strain>
    </source>
</reference>
<keyword evidence="2" id="KW-1185">Reference proteome</keyword>
<proteinExistence type="predicted"/>
<dbReference type="Proteomes" id="UP000594014">
    <property type="component" value="Chromosome"/>
</dbReference>
<sequence>MFEKDSIVMVQSYDILKEIRTNIASEDNIIFIRTALQTAGLEPIRKLEKGCPAIVAGDSMETALELLKALMESGATHINMPADLSDMEVFRDKTVITSGIPGAEIPDARMVIDLLEPVLDTVTILEMGVRLEREDILVSKTFGKILWNFSHRIRTAWSLEHANRLNSSVKILFEVIDGTVISVDQTGLVRNCNERMESIFGIKPEEALGKTESHFS</sequence>
<gene>
    <name evidence="1" type="ORF">FRZ06_10980</name>
</gene>
<protein>
    <submittedName>
        <fullName evidence="1">PAS domain-containing protein</fullName>
    </submittedName>
</protein>
<evidence type="ECO:0000313" key="1">
    <source>
        <dbReference type="EMBL" id="QOX63821.1"/>
    </source>
</evidence>